<sequence length="120" mass="13785">MIKLTFCCLATITIIIITMETSLCSILDNTIEKNAETTKSPIIRQQELQLLESLKKQIKAKEEELKKAETINKNFEKMIQLVSVLGQIDTFLTERSRALIRKMAILAEDDDEVLEEELEK</sequence>
<organism evidence="3 4">
    <name type="scientific">Henosepilachna vigintioctopunctata</name>
    <dbReference type="NCBI Taxonomy" id="420089"/>
    <lineage>
        <taxon>Eukaryota</taxon>
        <taxon>Metazoa</taxon>
        <taxon>Ecdysozoa</taxon>
        <taxon>Arthropoda</taxon>
        <taxon>Hexapoda</taxon>
        <taxon>Insecta</taxon>
        <taxon>Pterygota</taxon>
        <taxon>Neoptera</taxon>
        <taxon>Endopterygota</taxon>
        <taxon>Coleoptera</taxon>
        <taxon>Polyphaga</taxon>
        <taxon>Cucujiformia</taxon>
        <taxon>Coccinelloidea</taxon>
        <taxon>Coccinellidae</taxon>
        <taxon>Epilachninae</taxon>
        <taxon>Epilachnini</taxon>
        <taxon>Henosepilachna</taxon>
    </lineage>
</organism>
<name>A0AAW1U4H5_9CUCU</name>
<dbReference type="AlphaFoldDB" id="A0AAW1U4H5"/>
<evidence type="ECO:0000256" key="1">
    <source>
        <dbReference type="SAM" id="Coils"/>
    </source>
</evidence>
<feature type="chain" id="PRO_5043643277" evidence="2">
    <location>
        <begin position="25"/>
        <end position="120"/>
    </location>
</feature>
<keyword evidence="2" id="KW-0732">Signal</keyword>
<evidence type="ECO:0000256" key="2">
    <source>
        <dbReference type="SAM" id="SignalP"/>
    </source>
</evidence>
<evidence type="ECO:0000313" key="3">
    <source>
        <dbReference type="EMBL" id="KAK9874259.1"/>
    </source>
</evidence>
<keyword evidence="1" id="KW-0175">Coiled coil</keyword>
<keyword evidence="4" id="KW-1185">Reference proteome</keyword>
<evidence type="ECO:0000313" key="4">
    <source>
        <dbReference type="Proteomes" id="UP001431783"/>
    </source>
</evidence>
<feature type="coiled-coil region" evidence="1">
    <location>
        <begin position="44"/>
        <end position="78"/>
    </location>
</feature>
<reference evidence="3 4" key="1">
    <citation type="submission" date="2023-03" db="EMBL/GenBank/DDBJ databases">
        <title>Genome insight into feeding habits of ladybird beetles.</title>
        <authorList>
            <person name="Li H.-S."/>
            <person name="Huang Y.-H."/>
            <person name="Pang H."/>
        </authorList>
    </citation>
    <scope>NUCLEOTIDE SEQUENCE [LARGE SCALE GENOMIC DNA]</scope>
    <source>
        <strain evidence="3">SYSU_2023b</strain>
        <tissue evidence="3">Whole body</tissue>
    </source>
</reference>
<dbReference type="EMBL" id="JARQZJ010000031">
    <property type="protein sequence ID" value="KAK9874259.1"/>
    <property type="molecule type" value="Genomic_DNA"/>
</dbReference>
<dbReference type="Proteomes" id="UP001431783">
    <property type="component" value="Unassembled WGS sequence"/>
</dbReference>
<feature type="signal peptide" evidence="2">
    <location>
        <begin position="1"/>
        <end position="24"/>
    </location>
</feature>
<protein>
    <submittedName>
        <fullName evidence="3">Uncharacterized protein</fullName>
    </submittedName>
</protein>
<gene>
    <name evidence="3" type="ORF">WA026_002613</name>
</gene>
<proteinExistence type="predicted"/>
<accession>A0AAW1U4H5</accession>
<comment type="caution">
    <text evidence="3">The sequence shown here is derived from an EMBL/GenBank/DDBJ whole genome shotgun (WGS) entry which is preliminary data.</text>
</comment>